<evidence type="ECO:0000313" key="2">
    <source>
        <dbReference type="Proteomes" id="UP000247099"/>
    </source>
</evidence>
<organism evidence="1 2">
    <name type="scientific">Coraliomargarita sinensis</name>
    <dbReference type="NCBI Taxonomy" id="2174842"/>
    <lineage>
        <taxon>Bacteria</taxon>
        <taxon>Pseudomonadati</taxon>
        <taxon>Verrucomicrobiota</taxon>
        <taxon>Opitutia</taxon>
        <taxon>Puniceicoccales</taxon>
        <taxon>Coraliomargaritaceae</taxon>
        <taxon>Coraliomargarita</taxon>
    </lineage>
</organism>
<dbReference type="EMBL" id="QHJQ01000001">
    <property type="protein sequence ID" value="PXA05624.1"/>
    <property type="molecule type" value="Genomic_DNA"/>
</dbReference>
<dbReference type="Proteomes" id="UP000247099">
    <property type="component" value="Unassembled WGS sequence"/>
</dbReference>
<dbReference type="AlphaFoldDB" id="A0A317ZIT1"/>
<protein>
    <recommendedName>
        <fullName evidence="3">AbrB/MazE/SpoVT family DNA-binding domain-containing protein</fullName>
    </recommendedName>
</protein>
<accession>A0A317ZIT1</accession>
<comment type="caution">
    <text evidence="1">The sequence shown here is derived from an EMBL/GenBank/DDBJ whole genome shotgun (WGS) entry which is preliminary data.</text>
</comment>
<name>A0A317ZIT1_9BACT</name>
<evidence type="ECO:0000313" key="1">
    <source>
        <dbReference type="EMBL" id="PXA05624.1"/>
    </source>
</evidence>
<sequence>MALRIPKELEPHEGEMRIERKGRRWIVEPVNAKAWPRNFFKKVRIEDPHFVRPDQGEHRSFEE</sequence>
<evidence type="ECO:0008006" key="3">
    <source>
        <dbReference type="Google" id="ProtNLM"/>
    </source>
</evidence>
<dbReference type="InParanoid" id="A0A317ZIT1"/>
<keyword evidence="2" id="KW-1185">Reference proteome</keyword>
<proteinExistence type="predicted"/>
<gene>
    <name evidence="1" type="ORF">DDZ13_01760</name>
</gene>
<reference evidence="1 2" key="1">
    <citation type="submission" date="2018-05" db="EMBL/GenBank/DDBJ databases">
        <title>Coraliomargarita sinensis sp. nov., isolated from a marine solar saltern.</title>
        <authorList>
            <person name="Zhou L.Y."/>
        </authorList>
    </citation>
    <scope>NUCLEOTIDE SEQUENCE [LARGE SCALE GENOMIC DNA]</scope>
    <source>
        <strain evidence="1 2">WN38</strain>
    </source>
</reference>